<dbReference type="EMBL" id="QQNB01000002">
    <property type="protein sequence ID" value="RDE05662.1"/>
    <property type="molecule type" value="Genomic_DNA"/>
</dbReference>
<evidence type="ECO:0000313" key="2">
    <source>
        <dbReference type="Proteomes" id="UP000253918"/>
    </source>
</evidence>
<organism evidence="1 2">
    <name type="scientific">Sphingomonas aracearum</name>
    <dbReference type="NCBI Taxonomy" id="2283317"/>
    <lineage>
        <taxon>Bacteria</taxon>
        <taxon>Pseudomonadati</taxon>
        <taxon>Pseudomonadota</taxon>
        <taxon>Alphaproteobacteria</taxon>
        <taxon>Sphingomonadales</taxon>
        <taxon>Sphingomonadaceae</taxon>
        <taxon>Sphingomonas</taxon>
    </lineage>
</organism>
<reference evidence="1 2" key="1">
    <citation type="submission" date="2018-07" db="EMBL/GenBank/DDBJ databases">
        <title>a novel species of Sphingomonas isolated from the rhizosphere soil of Araceae plant.</title>
        <authorList>
            <person name="Zhiyong W."/>
            <person name="Qinglan Z."/>
            <person name="Zhiwei F."/>
            <person name="Ding X."/>
            <person name="Gejiao W."/>
            <person name="Shixue Z."/>
        </authorList>
    </citation>
    <scope>NUCLEOTIDE SEQUENCE [LARGE SCALE GENOMIC DNA]</scope>
    <source>
        <strain evidence="1 2">WZY 27</strain>
    </source>
</reference>
<dbReference type="Pfam" id="PF20043">
    <property type="entry name" value="DUF6445"/>
    <property type="match status" value="1"/>
</dbReference>
<evidence type="ECO:0000313" key="1">
    <source>
        <dbReference type="EMBL" id="RDE05662.1"/>
    </source>
</evidence>
<dbReference type="AlphaFoldDB" id="A0A369VX60"/>
<dbReference type="OrthoDB" id="7630206at2"/>
<accession>A0A369VX60</accession>
<dbReference type="RefSeq" id="WP_114687731.1">
    <property type="nucleotide sequence ID" value="NZ_QQNB01000002.1"/>
</dbReference>
<gene>
    <name evidence="1" type="ORF">DVW87_10630</name>
</gene>
<protein>
    <submittedName>
        <fullName evidence="1">Uncharacterized protein</fullName>
    </submittedName>
</protein>
<proteinExistence type="predicted"/>
<name>A0A369VX60_9SPHN</name>
<dbReference type="Proteomes" id="UP000253918">
    <property type="component" value="Unassembled WGS sequence"/>
</dbReference>
<dbReference type="InterPro" id="IPR045617">
    <property type="entry name" value="DUF6445"/>
</dbReference>
<keyword evidence="2" id="KW-1185">Reference proteome</keyword>
<sequence length="224" mass="23962">MSPSVQVERIGREGTPVVIIDDFAPEPKALVEEAAGTPLGRLGAFYPGVRAPVRPAYRDAVGPLLAAAAKRVFGFSQRLAIDRTLFSLTVTPPAELTLAQRIPHIDDVAPGKLAVVHYLGRTDWGGTRFFRHRSTGFETVTAARHRPYLDALAADFRTHGEPPAGYITGATPLFEPIGEVAAVFNRAVLYPSGLLHCAAIDNALVLPLDVEAGRLTIASFLTAS</sequence>
<comment type="caution">
    <text evidence="1">The sequence shown here is derived from an EMBL/GenBank/DDBJ whole genome shotgun (WGS) entry which is preliminary data.</text>
</comment>